<dbReference type="BioCyc" id="SENT588858:STM14_RS24645-MONOMER"/>
<proteinExistence type="predicted"/>
<dbReference type="EMBL" id="CP001363">
    <property type="protein sequence ID" value="ACY87815.1"/>
    <property type="molecule type" value="Genomic_DNA"/>
</dbReference>
<dbReference type="Proteomes" id="UP000002695">
    <property type="component" value="Chromosome"/>
</dbReference>
<name>A0A0F6AZZ1_SALT1</name>
<evidence type="ECO:0000313" key="2">
    <source>
        <dbReference type="Proteomes" id="UP000002695"/>
    </source>
</evidence>
<sequence>MNISRENENGVEKRRMQLINKNLNDIYFYFNNFDVVCGSASEVSRYFPLITAQRQELALLPCFNVMK</sequence>
<organism evidence="1 2">
    <name type="scientific">Salmonella typhimurium (strain 14028s / SGSC 2262)</name>
    <dbReference type="NCBI Taxonomy" id="588858"/>
    <lineage>
        <taxon>Bacteria</taxon>
        <taxon>Pseudomonadati</taxon>
        <taxon>Pseudomonadota</taxon>
        <taxon>Gammaproteobacteria</taxon>
        <taxon>Enterobacterales</taxon>
        <taxon>Enterobacteriaceae</taxon>
        <taxon>Salmonella</taxon>
    </lineage>
</organism>
<reference evidence="1 2" key="1">
    <citation type="journal article" date="2010" name="J. Bacteriol.">
        <title>Short-term signatures of evolutionary change in the Salmonella enterica serovar typhimurium 14028 genome.</title>
        <authorList>
            <person name="Jarvik T."/>
            <person name="Smillie C."/>
            <person name="Groisman E.A."/>
            <person name="Ochman H."/>
        </authorList>
    </citation>
    <scope>NUCLEOTIDE SEQUENCE [LARGE SCALE GENOMIC DNA]</scope>
    <source>
        <strain evidence="2">14028s / SGSC 2262</strain>
    </source>
</reference>
<dbReference type="KEGG" id="seo:STM14_1327"/>
<evidence type="ECO:0000313" key="1">
    <source>
        <dbReference type="EMBL" id="ACY87815.1"/>
    </source>
</evidence>
<accession>A0A0F6AZZ1</accession>
<keyword evidence="2" id="KW-1185">Reference proteome</keyword>
<dbReference type="AlphaFoldDB" id="A0A0F6AZZ1"/>
<protein>
    <submittedName>
        <fullName evidence="1">Uncharacterized protein</fullName>
    </submittedName>
</protein>
<dbReference type="HOGENOM" id="CLU_206627_0_0_6"/>
<gene>
    <name evidence="1" type="ordered locus">STM14_1327</name>
</gene>
<dbReference type="PATRIC" id="fig|588858.6.peg.1303"/>